<comment type="similarity">
    <text evidence="2">Belongs to the eukaryotic ribosomal protein P1/P2 family.</text>
</comment>
<evidence type="ECO:0000313" key="8">
    <source>
        <dbReference type="EMBL" id="CAD7275097.1"/>
    </source>
</evidence>
<protein>
    <recommendedName>
        <fullName evidence="5">Large ribosomal subunit protein P2</fullName>
    </recommendedName>
    <alternativeName>
        <fullName evidence="6">60S acidic ribosomal protein P2</fullName>
    </alternativeName>
</protein>
<organism evidence="8">
    <name type="scientific">Notodromas monacha</name>
    <dbReference type="NCBI Taxonomy" id="399045"/>
    <lineage>
        <taxon>Eukaryota</taxon>
        <taxon>Metazoa</taxon>
        <taxon>Ecdysozoa</taxon>
        <taxon>Arthropoda</taxon>
        <taxon>Crustacea</taxon>
        <taxon>Oligostraca</taxon>
        <taxon>Ostracoda</taxon>
        <taxon>Podocopa</taxon>
        <taxon>Podocopida</taxon>
        <taxon>Cypridocopina</taxon>
        <taxon>Cypridoidea</taxon>
        <taxon>Cyprididae</taxon>
        <taxon>Notodromas</taxon>
    </lineage>
</organism>
<accession>A0A7R9GAD8</accession>
<dbReference type="InterPro" id="IPR044076">
    <property type="entry name" value="Ribosomal_P2"/>
</dbReference>
<evidence type="ECO:0000256" key="6">
    <source>
        <dbReference type="ARBA" id="ARBA00035443"/>
    </source>
</evidence>
<dbReference type="EMBL" id="CAJPEX010000356">
    <property type="protein sequence ID" value="CAG0915249.1"/>
    <property type="molecule type" value="Genomic_DNA"/>
</dbReference>
<comment type="function">
    <text evidence="1">Plays an important role in the elongation step of protein synthesis.</text>
</comment>
<keyword evidence="4" id="KW-0687">Ribonucleoprotein</keyword>
<feature type="region of interest" description="Disordered" evidence="7">
    <location>
        <begin position="72"/>
        <end position="116"/>
    </location>
</feature>
<evidence type="ECO:0000256" key="4">
    <source>
        <dbReference type="ARBA" id="ARBA00023274"/>
    </source>
</evidence>
<evidence type="ECO:0000256" key="1">
    <source>
        <dbReference type="ARBA" id="ARBA00003362"/>
    </source>
</evidence>
<dbReference type="Pfam" id="PF00428">
    <property type="entry name" value="Ribosomal_60s"/>
    <property type="match status" value="1"/>
</dbReference>
<dbReference type="CDD" id="cd05833">
    <property type="entry name" value="Ribosomal_P2"/>
    <property type="match status" value="1"/>
</dbReference>
<dbReference type="HAMAP" id="MF_01478">
    <property type="entry name" value="Ribosomal_L12_arch"/>
    <property type="match status" value="1"/>
</dbReference>
<evidence type="ECO:0000256" key="2">
    <source>
        <dbReference type="ARBA" id="ARBA00005436"/>
    </source>
</evidence>
<evidence type="ECO:0000256" key="5">
    <source>
        <dbReference type="ARBA" id="ARBA00035301"/>
    </source>
</evidence>
<feature type="compositionally biased region" description="Basic and acidic residues" evidence="7">
    <location>
        <begin position="92"/>
        <end position="102"/>
    </location>
</feature>
<evidence type="ECO:0000256" key="7">
    <source>
        <dbReference type="SAM" id="MobiDB-lite"/>
    </source>
</evidence>
<name>A0A7R9GAD8_9CRUS</name>
<evidence type="ECO:0000256" key="3">
    <source>
        <dbReference type="ARBA" id="ARBA00022980"/>
    </source>
</evidence>
<evidence type="ECO:0000313" key="9">
    <source>
        <dbReference type="Proteomes" id="UP000678499"/>
    </source>
</evidence>
<keyword evidence="9" id="KW-1185">Reference proteome</keyword>
<dbReference type="OrthoDB" id="1227494at2759"/>
<keyword evidence="3" id="KW-0689">Ribosomal protein</keyword>
<dbReference type="PANTHER" id="PTHR21141">
    <property type="entry name" value="60S ACIDIC RIBOSOMAL PROTEIN FAMILY MEMBER"/>
    <property type="match status" value="1"/>
</dbReference>
<proteinExistence type="inferred from homology"/>
<dbReference type="GO" id="GO:0002182">
    <property type="term" value="P:cytoplasmic translational elongation"/>
    <property type="evidence" value="ECO:0007669"/>
    <property type="project" value="InterPro"/>
</dbReference>
<dbReference type="GO" id="GO:0003735">
    <property type="term" value="F:structural constituent of ribosome"/>
    <property type="evidence" value="ECO:0007669"/>
    <property type="project" value="InterPro"/>
</dbReference>
<reference evidence="8" key="1">
    <citation type="submission" date="2020-11" db="EMBL/GenBank/DDBJ databases">
        <authorList>
            <person name="Tran Van P."/>
        </authorList>
    </citation>
    <scope>NUCLEOTIDE SEQUENCE</scope>
</reference>
<sequence>MRYVAAYLLAVIGGNAQPKEAEIEKILGSVGVSVEAEKLGLVMKALSGKNVEEVIAAGKEKLASVPAGGAAPAAAAAPGAAPGGGAAAAPAAKEEEKKKEESGGESDEDMGFGLFD</sequence>
<dbReference type="EMBL" id="OA882393">
    <property type="protein sequence ID" value="CAD7275097.1"/>
    <property type="molecule type" value="Genomic_DNA"/>
</dbReference>
<dbReference type="Proteomes" id="UP000678499">
    <property type="component" value="Unassembled WGS sequence"/>
</dbReference>
<dbReference type="InterPro" id="IPR027534">
    <property type="entry name" value="Ribosomal_P1/P2"/>
</dbReference>
<dbReference type="FunFam" id="1.10.10.1410:FF:000002">
    <property type="entry name" value="60S acidic ribosomal protein P2"/>
    <property type="match status" value="1"/>
</dbReference>
<dbReference type="GO" id="GO:0022625">
    <property type="term" value="C:cytosolic large ribosomal subunit"/>
    <property type="evidence" value="ECO:0007669"/>
    <property type="project" value="InterPro"/>
</dbReference>
<gene>
    <name evidence="8" type="ORF">NMOB1V02_LOCUS2900</name>
</gene>
<dbReference type="InterPro" id="IPR038716">
    <property type="entry name" value="P1/P2_N_sf"/>
</dbReference>
<dbReference type="AlphaFoldDB" id="A0A7R9GAD8"/>
<dbReference type="PANTHER" id="PTHR21141:SF5">
    <property type="entry name" value="LARGE RIBOSOMAL SUBUNIT PROTEIN P2"/>
    <property type="match status" value="1"/>
</dbReference>
<dbReference type="Gene3D" id="1.10.10.1410">
    <property type="match status" value="1"/>
</dbReference>